<feature type="compositionally biased region" description="Basic and acidic residues" evidence="1">
    <location>
        <begin position="8"/>
        <end position="22"/>
    </location>
</feature>
<reference evidence="2 3" key="1">
    <citation type="submission" date="2022-09" db="EMBL/GenBank/DDBJ databases">
        <authorList>
            <person name="Palmer J.M."/>
        </authorList>
    </citation>
    <scope>NUCLEOTIDE SEQUENCE [LARGE SCALE GENOMIC DNA]</scope>
    <source>
        <strain evidence="2 3">DSM 7382</strain>
    </source>
</reference>
<feature type="compositionally biased region" description="Low complexity" evidence="1">
    <location>
        <begin position="97"/>
        <end position="117"/>
    </location>
</feature>
<accession>A0AAW0GTH9</accession>
<evidence type="ECO:0000313" key="3">
    <source>
        <dbReference type="Proteomes" id="UP001385951"/>
    </source>
</evidence>
<protein>
    <submittedName>
        <fullName evidence="2">Uncharacterized protein</fullName>
    </submittedName>
</protein>
<comment type="caution">
    <text evidence="2">The sequence shown here is derived from an EMBL/GenBank/DDBJ whole genome shotgun (WGS) entry which is preliminary data.</text>
</comment>
<evidence type="ECO:0000313" key="2">
    <source>
        <dbReference type="EMBL" id="KAK7694339.1"/>
    </source>
</evidence>
<sequence>MEAASPSDSKRVTDGELEKTDDSQSIAPKRPLNTETSRKRQQNNSLLWRAMRTTAVHATQTFTVPSGVSDQGVPESPTAGSGTAVTTPGAIPPRAPTPRTASNAPTPAGEGPSVKGPPGAGKKKKKRTSIAPPTG</sequence>
<dbReference type="Proteomes" id="UP001385951">
    <property type="component" value="Unassembled WGS sequence"/>
</dbReference>
<proteinExistence type="predicted"/>
<dbReference type="EMBL" id="JASBNA010000002">
    <property type="protein sequence ID" value="KAK7694339.1"/>
    <property type="molecule type" value="Genomic_DNA"/>
</dbReference>
<evidence type="ECO:0000256" key="1">
    <source>
        <dbReference type="SAM" id="MobiDB-lite"/>
    </source>
</evidence>
<name>A0AAW0GTH9_9APHY</name>
<keyword evidence="3" id="KW-1185">Reference proteome</keyword>
<gene>
    <name evidence="2" type="ORF">QCA50_001522</name>
</gene>
<dbReference type="AlphaFoldDB" id="A0AAW0GTH9"/>
<feature type="compositionally biased region" description="Polar residues" evidence="1">
    <location>
        <begin position="56"/>
        <end position="69"/>
    </location>
</feature>
<organism evidence="2 3">
    <name type="scientific">Cerrena zonata</name>
    <dbReference type="NCBI Taxonomy" id="2478898"/>
    <lineage>
        <taxon>Eukaryota</taxon>
        <taxon>Fungi</taxon>
        <taxon>Dikarya</taxon>
        <taxon>Basidiomycota</taxon>
        <taxon>Agaricomycotina</taxon>
        <taxon>Agaricomycetes</taxon>
        <taxon>Polyporales</taxon>
        <taxon>Cerrenaceae</taxon>
        <taxon>Cerrena</taxon>
    </lineage>
</organism>
<feature type="region of interest" description="Disordered" evidence="1">
    <location>
        <begin position="1"/>
        <end position="135"/>
    </location>
</feature>